<dbReference type="SMART" id="SM00060">
    <property type="entry name" value="FN3"/>
    <property type="match status" value="1"/>
</dbReference>
<feature type="domain" description="Fibronectin type-III" evidence="1">
    <location>
        <begin position="508"/>
        <end position="613"/>
    </location>
</feature>
<evidence type="ECO:0000313" key="2">
    <source>
        <dbReference type="EMBL" id="CAF1312116.1"/>
    </source>
</evidence>
<reference evidence="2" key="1">
    <citation type="submission" date="2021-02" db="EMBL/GenBank/DDBJ databases">
        <authorList>
            <person name="Nowell W R."/>
        </authorList>
    </citation>
    <scope>NUCLEOTIDE SEQUENCE</scope>
</reference>
<dbReference type="EMBL" id="CAJNOG010000604">
    <property type="protein sequence ID" value="CAF1312116.1"/>
    <property type="molecule type" value="Genomic_DNA"/>
</dbReference>
<dbReference type="AlphaFoldDB" id="A0A815E9Z4"/>
<dbReference type="Gene3D" id="2.60.40.10">
    <property type="entry name" value="Immunoglobulins"/>
    <property type="match status" value="1"/>
</dbReference>
<dbReference type="InterPro" id="IPR040581">
    <property type="entry name" value="Thioredoxin_11"/>
</dbReference>
<dbReference type="CDD" id="cd00063">
    <property type="entry name" value="FN3"/>
    <property type="match status" value="1"/>
</dbReference>
<dbReference type="InterPro" id="IPR052090">
    <property type="entry name" value="Cytolytic_pore-forming_toxin"/>
</dbReference>
<dbReference type="Pfam" id="PF18078">
    <property type="entry name" value="Thioredoxin_11"/>
    <property type="match status" value="1"/>
</dbReference>
<dbReference type="Pfam" id="PF00041">
    <property type="entry name" value="fn3"/>
    <property type="match status" value="1"/>
</dbReference>
<organism evidence="2 4">
    <name type="scientific">Adineta steineri</name>
    <dbReference type="NCBI Taxonomy" id="433720"/>
    <lineage>
        <taxon>Eukaryota</taxon>
        <taxon>Metazoa</taxon>
        <taxon>Spiralia</taxon>
        <taxon>Gnathifera</taxon>
        <taxon>Rotifera</taxon>
        <taxon>Eurotatoria</taxon>
        <taxon>Bdelloidea</taxon>
        <taxon>Adinetida</taxon>
        <taxon>Adinetidae</taxon>
        <taxon>Adineta</taxon>
    </lineage>
</organism>
<evidence type="ECO:0000313" key="4">
    <source>
        <dbReference type="Proteomes" id="UP000663845"/>
    </source>
</evidence>
<evidence type="ECO:0000313" key="3">
    <source>
        <dbReference type="EMBL" id="CAF3686142.1"/>
    </source>
</evidence>
<dbReference type="Proteomes" id="UP000663844">
    <property type="component" value="Unassembled WGS sequence"/>
</dbReference>
<dbReference type="EMBL" id="CAJOAZ010000626">
    <property type="protein sequence ID" value="CAF3686142.1"/>
    <property type="molecule type" value="Genomic_DNA"/>
</dbReference>
<name>A0A815E9Z4_9BILA</name>
<gene>
    <name evidence="2" type="ORF">JYZ213_LOCUS32915</name>
    <name evidence="3" type="ORF">OXD698_LOCUS11266</name>
</gene>
<dbReference type="InterPro" id="IPR013783">
    <property type="entry name" value="Ig-like_fold"/>
</dbReference>
<dbReference type="Proteomes" id="UP000663845">
    <property type="component" value="Unassembled WGS sequence"/>
</dbReference>
<dbReference type="Pfam" id="PF21109">
    <property type="entry name" value="Stonustoxin_helical"/>
    <property type="match status" value="1"/>
</dbReference>
<protein>
    <recommendedName>
        <fullName evidence="1">Fibronectin type-III domain-containing protein</fullName>
    </recommendedName>
</protein>
<dbReference type="PROSITE" id="PS50853">
    <property type="entry name" value="FN3"/>
    <property type="match status" value="1"/>
</dbReference>
<comment type="caution">
    <text evidence="2">The sequence shown here is derived from an EMBL/GenBank/DDBJ whole genome shotgun (WGS) entry which is preliminary data.</text>
</comment>
<dbReference type="InterPro" id="IPR036116">
    <property type="entry name" value="FN3_sf"/>
</dbReference>
<evidence type="ECO:0000259" key="1">
    <source>
        <dbReference type="PROSITE" id="PS50853"/>
    </source>
</evidence>
<feature type="non-terminal residue" evidence="2">
    <location>
        <position position="1"/>
    </location>
</feature>
<dbReference type="InterPro" id="IPR003961">
    <property type="entry name" value="FN3_dom"/>
</dbReference>
<dbReference type="InterPro" id="IPR048997">
    <property type="entry name" value="Stonustoxin-like_helical"/>
</dbReference>
<dbReference type="PANTHER" id="PTHR31594">
    <property type="entry name" value="AIG1-TYPE G DOMAIN-CONTAINING PROTEIN"/>
    <property type="match status" value="1"/>
</dbReference>
<dbReference type="PANTHER" id="PTHR31594:SF16">
    <property type="entry name" value="SI:CH211-281L24.3"/>
    <property type="match status" value="1"/>
</dbReference>
<proteinExistence type="predicted"/>
<dbReference type="SUPFAM" id="SSF49265">
    <property type="entry name" value="Fibronectin type III"/>
    <property type="match status" value="1"/>
</dbReference>
<sequence length="751" mass="85133">MAIQQTITMATLGRPFHLGMLYDIRSDKLIPNVTLWDPQTLADHTITYKQPYTGYEIITEDSLQDKAHALGVEASLKLSLLGGLMNISGSAKYAEDYQKTNREARLILKYSTTTHFQELTMKHLGKDNLDLHDKNNATHVVIGVLYGAEAFFIFDRTLSKGESKEEFSNSLKAIFDKSISENEGEANLNLTDQEKKYVNKLPCKLYEDFRLNKNPKNFEEAVKIYRQLSLRIGESAIPKKVLLYPLYLLDDNVTRIVREISSSLIDYSISTIENLRSLEVRALDLSENSIFTSLNYMREQLLNFTEQLSEMQRDLKEKIALYLPELRGNTSVEESVLFNVFKQLDSSPFYQRKLESWLKEKEKEIALMTTWIKYLTKDRSLDILIKSSSLDEVIGDSRYDYIFCLSFRFIEENDPQLTDMQNYLHNKNSFNSSTSGKKHTTWFGNRHNMTKFHENVQQFKEFAEANNVENTKIKFIVNEEDAINDTKTIDLILYDDGSEKSGFIIPSKPDAPYALSVTDTNVTLTWVDVTSGTEEVQNYKVMYQKHHDKTLVGKNQNEEEEQWTEVYTNASHNKIIILNLPPSTTFVFKVQSITAIGLSAISAWSKPIETLAKKIVPTCTDGVKNQDETDVDCGGTICSTKCDLCKVCSKHTDCVTANCNLKSNTCQAPTCKDGINNQDETDVDCGGVTCWSRCLPQQGCESSSDCTSNNCDATTKKCLIPTCQDSIKNQNETDVDCGGETCSSKCLPWQG</sequence>
<accession>A0A815E9Z4</accession>